<evidence type="ECO:0000256" key="1">
    <source>
        <dbReference type="SAM" id="MobiDB-lite"/>
    </source>
</evidence>
<dbReference type="EMBL" id="JAWDGP010006849">
    <property type="protein sequence ID" value="KAK3734414.1"/>
    <property type="molecule type" value="Genomic_DNA"/>
</dbReference>
<dbReference type="AlphaFoldDB" id="A0AAE1CTV8"/>
<accession>A0AAE1CTV8</accession>
<feature type="compositionally biased region" description="Polar residues" evidence="1">
    <location>
        <begin position="30"/>
        <end position="46"/>
    </location>
</feature>
<sequence length="132" mass="14005">ARGRGCTKPSDQSSPGCASRSLARLPPRQPLSTSPLTKALENSQRSETIDSYMASPQSCSRLPRRMKLSSLLSAEIVGRLNGGLDPSGSGDMARSLTVITFRSVRACICIEKGIPTEVEICGILKKGLLCGL</sequence>
<evidence type="ECO:0000313" key="3">
    <source>
        <dbReference type="Proteomes" id="UP001283361"/>
    </source>
</evidence>
<organism evidence="2 3">
    <name type="scientific">Elysia crispata</name>
    <name type="common">lettuce slug</name>
    <dbReference type="NCBI Taxonomy" id="231223"/>
    <lineage>
        <taxon>Eukaryota</taxon>
        <taxon>Metazoa</taxon>
        <taxon>Spiralia</taxon>
        <taxon>Lophotrochozoa</taxon>
        <taxon>Mollusca</taxon>
        <taxon>Gastropoda</taxon>
        <taxon>Heterobranchia</taxon>
        <taxon>Euthyneura</taxon>
        <taxon>Panpulmonata</taxon>
        <taxon>Sacoglossa</taxon>
        <taxon>Placobranchoidea</taxon>
        <taxon>Plakobranchidae</taxon>
        <taxon>Elysia</taxon>
    </lineage>
</organism>
<dbReference type="Proteomes" id="UP001283361">
    <property type="component" value="Unassembled WGS sequence"/>
</dbReference>
<name>A0AAE1CTV8_9GAST</name>
<keyword evidence="3" id="KW-1185">Reference proteome</keyword>
<proteinExistence type="predicted"/>
<comment type="caution">
    <text evidence="2">The sequence shown here is derived from an EMBL/GenBank/DDBJ whole genome shotgun (WGS) entry which is preliminary data.</text>
</comment>
<evidence type="ECO:0000313" key="2">
    <source>
        <dbReference type="EMBL" id="KAK3734414.1"/>
    </source>
</evidence>
<feature type="non-terminal residue" evidence="2">
    <location>
        <position position="132"/>
    </location>
</feature>
<gene>
    <name evidence="2" type="ORF">RRG08_056428</name>
</gene>
<reference evidence="2" key="1">
    <citation type="journal article" date="2023" name="G3 (Bethesda)">
        <title>A reference genome for the long-term kleptoplast-retaining sea slug Elysia crispata morphotype clarki.</title>
        <authorList>
            <person name="Eastman K.E."/>
            <person name="Pendleton A.L."/>
            <person name="Shaikh M.A."/>
            <person name="Suttiyut T."/>
            <person name="Ogas R."/>
            <person name="Tomko P."/>
            <person name="Gavelis G."/>
            <person name="Widhalm J.R."/>
            <person name="Wisecaver J.H."/>
        </authorList>
    </citation>
    <scope>NUCLEOTIDE SEQUENCE</scope>
    <source>
        <strain evidence="2">ECLA1</strain>
    </source>
</reference>
<protein>
    <submittedName>
        <fullName evidence="2">Uncharacterized protein</fullName>
    </submittedName>
</protein>
<feature type="region of interest" description="Disordered" evidence="1">
    <location>
        <begin position="1"/>
        <end position="57"/>
    </location>
</feature>